<evidence type="ECO:0000313" key="2">
    <source>
        <dbReference type="EMBL" id="OHB02159.1"/>
    </source>
</evidence>
<reference evidence="2 3" key="1">
    <citation type="journal article" date="2016" name="Nat. Commun.">
        <title>Thousands of microbial genomes shed light on interconnected biogeochemical processes in an aquifer system.</title>
        <authorList>
            <person name="Anantharaman K."/>
            <person name="Brown C.T."/>
            <person name="Hug L.A."/>
            <person name="Sharon I."/>
            <person name="Castelle C.J."/>
            <person name="Probst A.J."/>
            <person name="Thomas B.C."/>
            <person name="Singh A."/>
            <person name="Wilkins M.J."/>
            <person name="Karaoz U."/>
            <person name="Brodie E.L."/>
            <person name="Williams K.H."/>
            <person name="Hubbard S.S."/>
            <person name="Banfield J.F."/>
        </authorList>
    </citation>
    <scope>NUCLEOTIDE SEQUENCE [LARGE SCALE GENOMIC DNA]</scope>
</reference>
<keyword evidence="1" id="KW-0812">Transmembrane</keyword>
<proteinExistence type="predicted"/>
<organism evidence="2 3">
    <name type="scientific">Candidatus Zambryskibacteria bacterium RIFCSPLOWO2_01_FULL_35_19</name>
    <dbReference type="NCBI Taxonomy" id="1802757"/>
    <lineage>
        <taxon>Bacteria</taxon>
        <taxon>Candidatus Zambryskiibacteriota</taxon>
    </lineage>
</organism>
<dbReference type="AlphaFoldDB" id="A0A1G2TYE3"/>
<feature type="transmembrane region" description="Helical" evidence="1">
    <location>
        <begin position="12"/>
        <end position="32"/>
    </location>
</feature>
<sequence length="66" mass="7975">MEFLFKREKDYFLLFLATFFFFATFLTAFLFAGFFLAAFFLFAAILFMSRRAGLNYFFKRALFKIL</sequence>
<keyword evidence="1" id="KW-0472">Membrane</keyword>
<dbReference type="EMBL" id="MHWA01000006">
    <property type="protein sequence ID" value="OHB02159.1"/>
    <property type="molecule type" value="Genomic_DNA"/>
</dbReference>
<evidence type="ECO:0000313" key="3">
    <source>
        <dbReference type="Proteomes" id="UP000178404"/>
    </source>
</evidence>
<comment type="caution">
    <text evidence="2">The sequence shown here is derived from an EMBL/GenBank/DDBJ whole genome shotgun (WGS) entry which is preliminary data.</text>
</comment>
<dbReference type="Proteomes" id="UP000178404">
    <property type="component" value="Unassembled WGS sequence"/>
</dbReference>
<evidence type="ECO:0000256" key="1">
    <source>
        <dbReference type="SAM" id="Phobius"/>
    </source>
</evidence>
<name>A0A1G2TYE3_9BACT</name>
<accession>A0A1G2TYE3</accession>
<keyword evidence="1" id="KW-1133">Transmembrane helix</keyword>
<protein>
    <submittedName>
        <fullName evidence="2">Uncharacterized protein</fullName>
    </submittedName>
</protein>
<gene>
    <name evidence="2" type="ORF">A3A90_02160</name>
</gene>